<dbReference type="OrthoDB" id="8452123at2"/>
<dbReference type="Proteomes" id="UP000471147">
    <property type="component" value="Unassembled WGS sequence"/>
</dbReference>
<name>A0A6I4M328_9SPHN</name>
<dbReference type="AlphaFoldDB" id="A0A6I4M328"/>
<comment type="caution">
    <text evidence="1">The sequence shown here is derived from an EMBL/GenBank/DDBJ whole genome shotgun (WGS) entry which is preliminary data.</text>
</comment>
<organism evidence="1 2">
    <name type="scientific">Sphingorhabdus profundilacus</name>
    <dbReference type="NCBI Taxonomy" id="2509718"/>
    <lineage>
        <taxon>Bacteria</taxon>
        <taxon>Pseudomonadati</taxon>
        <taxon>Pseudomonadota</taxon>
        <taxon>Alphaproteobacteria</taxon>
        <taxon>Sphingomonadales</taxon>
        <taxon>Sphingomonadaceae</taxon>
        <taxon>Sphingorhabdus</taxon>
    </lineage>
</organism>
<keyword evidence="2" id="KW-1185">Reference proteome</keyword>
<gene>
    <name evidence="1" type="ORF">EUU23_03215</name>
</gene>
<proteinExistence type="predicted"/>
<evidence type="ECO:0000313" key="1">
    <source>
        <dbReference type="EMBL" id="MVZ96715.1"/>
    </source>
</evidence>
<dbReference type="RefSeq" id="WP_160352672.1">
    <property type="nucleotide sequence ID" value="NZ_SDWJ01000001.1"/>
</dbReference>
<protein>
    <submittedName>
        <fullName evidence="1">Uncharacterized protein</fullName>
    </submittedName>
</protein>
<accession>A0A6I4M328</accession>
<reference evidence="1 2" key="1">
    <citation type="submission" date="2019-01" db="EMBL/GenBank/DDBJ databases">
        <title>Sphingorhabdus lacus sp.nov., isolated from an oligotrophic freshwater lake.</title>
        <authorList>
            <person name="Park M."/>
        </authorList>
    </citation>
    <scope>NUCLEOTIDE SEQUENCE [LARGE SCALE GENOMIC DNA]</scope>
    <source>
        <strain evidence="1 2">IMCC26285</strain>
    </source>
</reference>
<sequence>MMLTDYVEAAFISEAVKQTKYLEQTFVDKASILANIRWLVGIDISTDVLEHVLARALEGGAAELIHDEMAGEFYRFTYPKLSQLNQLGSENTNSLIYKYNVIGRKFLENAASKFGESEINLGRPILEQPSVQIPASDRIVRLDDNSDLRDEIIGKIDEIANVIRGHNDDDGKLTERERILAELRASEELLKGPSVRVVALSAVLGTALAWLAKEFAGGIIGQLAVILIELLGPLLGL</sequence>
<evidence type="ECO:0000313" key="2">
    <source>
        <dbReference type="Proteomes" id="UP000471147"/>
    </source>
</evidence>
<dbReference type="EMBL" id="SDWJ01000001">
    <property type="protein sequence ID" value="MVZ96715.1"/>
    <property type="molecule type" value="Genomic_DNA"/>
</dbReference>